<protein>
    <submittedName>
        <fullName evidence="7">FAD-binding protein</fullName>
    </submittedName>
</protein>
<keyword evidence="4" id="KW-0560">Oxidoreductase</keyword>
<evidence type="ECO:0000256" key="1">
    <source>
        <dbReference type="ARBA" id="ARBA00001974"/>
    </source>
</evidence>
<evidence type="ECO:0000256" key="3">
    <source>
        <dbReference type="ARBA" id="ARBA00022827"/>
    </source>
</evidence>
<dbReference type="InterPro" id="IPR005288">
    <property type="entry name" value="NadB"/>
</dbReference>
<evidence type="ECO:0000313" key="7">
    <source>
        <dbReference type="EMBL" id="NVN30226.1"/>
    </source>
</evidence>
<name>A0A850NQU4_9PROT</name>
<dbReference type="AlphaFoldDB" id="A0A850NQU4"/>
<evidence type="ECO:0000256" key="5">
    <source>
        <dbReference type="ARBA" id="ARBA00048305"/>
    </source>
</evidence>
<gene>
    <name evidence="7" type="ORF">HUK83_07755</name>
</gene>
<evidence type="ECO:0000313" key="8">
    <source>
        <dbReference type="Proteomes" id="UP000565205"/>
    </source>
</evidence>
<dbReference type="EMBL" id="JABXXQ010000119">
    <property type="protein sequence ID" value="NVN30226.1"/>
    <property type="molecule type" value="Genomic_DNA"/>
</dbReference>
<keyword evidence="2" id="KW-0285">Flavoprotein</keyword>
<sequence length="87" mass="8492">MIIVVGSGLAGMLCALELAPLPCLLVTRAPLGQEASTPWAQGGIAAAVGPDDSIESHVADTLAAGDGLCDAEAVARIVGDGPAVIEA</sequence>
<comment type="cofactor">
    <cofactor evidence="1">
        <name>FAD</name>
        <dbReference type="ChEBI" id="CHEBI:57692"/>
    </cofactor>
</comment>
<dbReference type="Proteomes" id="UP000565205">
    <property type="component" value="Unassembled WGS sequence"/>
</dbReference>
<dbReference type="Pfam" id="PF00890">
    <property type="entry name" value="FAD_binding_2"/>
    <property type="match status" value="1"/>
</dbReference>
<dbReference type="RefSeq" id="WP_176623582.1">
    <property type="nucleotide sequence ID" value="NZ_JABXXQ010000119.1"/>
</dbReference>
<dbReference type="InterPro" id="IPR003953">
    <property type="entry name" value="FAD-dep_OxRdtase_2_FAD-bd"/>
</dbReference>
<comment type="catalytic activity">
    <reaction evidence="5">
        <text>L-aspartate + O2 = iminosuccinate + H2O2</text>
        <dbReference type="Rhea" id="RHEA:25876"/>
        <dbReference type="ChEBI" id="CHEBI:15379"/>
        <dbReference type="ChEBI" id="CHEBI:16240"/>
        <dbReference type="ChEBI" id="CHEBI:29991"/>
        <dbReference type="ChEBI" id="CHEBI:77875"/>
        <dbReference type="EC" id="1.4.3.16"/>
    </reaction>
    <physiologicalReaction direction="left-to-right" evidence="5">
        <dbReference type="Rhea" id="RHEA:25877"/>
    </physiologicalReaction>
</comment>
<dbReference type="SUPFAM" id="SSF51905">
    <property type="entry name" value="FAD/NAD(P)-binding domain"/>
    <property type="match status" value="1"/>
</dbReference>
<reference evidence="7 8" key="1">
    <citation type="submission" date="2020-06" db="EMBL/GenBank/DDBJ databases">
        <title>Description of novel acetic acid bacteria.</title>
        <authorList>
            <person name="Sombolestani A."/>
        </authorList>
    </citation>
    <scope>NUCLEOTIDE SEQUENCE [LARGE SCALE GENOMIC DNA]</scope>
    <source>
        <strain evidence="7 8">LMG 26838</strain>
    </source>
</reference>
<evidence type="ECO:0000259" key="6">
    <source>
        <dbReference type="Pfam" id="PF00890"/>
    </source>
</evidence>
<comment type="caution">
    <text evidence="7">The sequence shown here is derived from an EMBL/GenBank/DDBJ whole genome shotgun (WGS) entry which is preliminary data.</text>
</comment>
<dbReference type="PANTHER" id="PTHR42716:SF2">
    <property type="entry name" value="L-ASPARTATE OXIDASE, CHLOROPLASTIC"/>
    <property type="match status" value="1"/>
</dbReference>
<feature type="non-terminal residue" evidence="7">
    <location>
        <position position="87"/>
    </location>
</feature>
<dbReference type="GO" id="GO:0034628">
    <property type="term" value="P:'de novo' NAD+ biosynthetic process from L-aspartate"/>
    <property type="evidence" value="ECO:0007669"/>
    <property type="project" value="TreeGrafter"/>
</dbReference>
<feature type="domain" description="FAD-dependent oxidoreductase 2 FAD-binding" evidence="6">
    <location>
        <begin position="2"/>
        <end position="85"/>
    </location>
</feature>
<dbReference type="InterPro" id="IPR036188">
    <property type="entry name" value="FAD/NAD-bd_sf"/>
</dbReference>
<evidence type="ECO:0000256" key="2">
    <source>
        <dbReference type="ARBA" id="ARBA00022630"/>
    </source>
</evidence>
<dbReference type="GO" id="GO:0008734">
    <property type="term" value="F:L-aspartate oxidase activity"/>
    <property type="evidence" value="ECO:0007669"/>
    <property type="project" value="UniProtKB-EC"/>
</dbReference>
<dbReference type="PANTHER" id="PTHR42716">
    <property type="entry name" value="L-ASPARTATE OXIDASE"/>
    <property type="match status" value="1"/>
</dbReference>
<organism evidence="7 8">
    <name type="scientific">Endobacter medicaginis</name>
    <dbReference type="NCBI Taxonomy" id="1181271"/>
    <lineage>
        <taxon>Bacteria</taxon>
        <taxon>Pseudomonadati</taxon>
        <taxon>Pseudomonadota</taxon>
        <taxon>Alphaproteobacteria</taxon>
        <taxon>Acetobacterales</taxon>
        <taxon>Acetobacteraceae</taxon>
        <taxon>Endobacter</taxon>
    </lineage>
</organism>
<keyword evidence="3" id="KW-0274">FAD</keyword>
<evidence type="ECO:0000256" key="4">
    <source>
        <dbReference type="ARBA" id="ARBA00023002"/>
    </source>
</evidence>
<accession>A0A850NQU4</accession>
<dbReference type="Gene3D" id="3.50.50.60">
    <property type="entry name" value="FAD/NAD(P)-binding domain"/>
    <property type="match status" value="1"/>
</dbReference>
<proteinExistence type="predicted"/>